<dbReference type="PANTHER" id="PTHR48050">
    <property type="entry name" value="STEROL 3-BETA-GLUCOSYLTRANSFERASE"/>
    <property type="match status" value="1"/>
</dbReference>
<name>A0A917F429_9MICO</name>
<dbReference type="CDD" id="cd03784">
    <property type="entry name" value="GT1_Gtf-like"/>
    <property type="match status" value="1"/>
</dbReference>
<dbReference type="PANTHER" id="PTHR48050:SF13">
    <property type="entry name" value="STEROL 3-BETA-GLUCOSYLTRANSFERASE UGT80A2"/>
    <property type="match status" value="1"/>
</dbReference>
<keyword evidence="3" id="KW-1185">Reference proteome</keyword>
<evidence type="ECO:0000259" key="1">
    <source>
        <dbReference type="Pfam" id="PF06722"/>
    </source>
</evidence>
<comment type="caution">
    <text evidence="2">The sequence shown here is derived from an EMBL/GenBank/DDBJ whole genome shotgun (WGS) entry which is preliminary data.</text>
</comment>
<dbReference type="FunFam" id="3.40.50.2000:FF:000072">
    <property type="entry name" value="Glycosyl transferase"/>
    <property type="match status" value="1"/>
</dbReference>
<dbReference type="InterPro" id="IPR010610">
    <property type="entry name" value="EryCIII-like_C"/>
</dbReference>
<dbReference type="RefSeq" id="WP_345384985.1">
    <property type="nucleotide sequence ID" value="NZ_BAABKH010000005.1"/>
</dbReference>
<reference evidence="2" key="2">
    <citation type="submission" date="2020-09" db="EMBL/GenBank/DDBJ databases">
        <authorList>
            <person name="Sun Q."/>
            <person name="Zhou Y."/>
        </authorList>
    </citation>
    <scope>NUCLEOTIDE SEQUENCE</scope>
    <source>
        <strain evidence="2">CGMCC 1.12160</strain>
    </source>
</reference>
<dbReference type="InterPro" id="IPR002213">
    <property type="entry name" value="UDP_glucos_trans"/>
</dbReference>
<dbReference type="GO" id="GO:0008194">
    <property type="term" value="F:UDP-glycosyltransferase activity"/>
    <property type="evidence" value="ECO:0007669"/>
    <property type="project" value="InterPro"/>
</dbReference>
<keyword evidence="2" id="KW-0808">Transferase</keyword>
<dbReference type="Gene3D" id="3.40.50.2000">
    <property type="entry name" value="Glycogen Phosphorylase B"/>
    <property type="match status" value="2"/>
</dbReference>
<dbReference type="EMBL" id="BMEM01000001">
    <property type="protein sequence ID" value="GGF43909.1"/>
    <property type="molecule type" value="Genomic_DNA"/>
</dbReference>
<gene>
    <name evidence="2" type="ORF">GCM10011366_09590</name>
</gene>
<dbReference type="SUPFAM" id="SSF53756">
    <property type="entry name" value="UDP-Glycosyltransferase/glycogen phosphorylase"/>
    <property type="match status" value="1"/>
</dbReference>
<protein>
    <submittedName>
        <fullName evidence="2">Glycosyl transferase</fullName>
    </submittedName>
</protein>
<dbReference type="GO" id="GO:0016758">
    <property type="term" value="F:hexosyltransferase activity"/>
    <property type="evidence" value="ECO:0007669"/>
    <property type="project" value="UniProtKB-ARBA"/>
</dbReference>
<evidence type="ECO:0000313" key="2">
    <source>
        <dbReference type="EMBL" id="GGF43909.1"/>
    </source>
</evidence>
<dbReference type="AlphaFoldDB" id="A0A917F429"/>
<proteinExistence type="predicted"/>
<reference evidence="2" key="1">
    <citation type="journal article" date="2014" name="Int. J. Syst. Evol. Microbiol.">
        <title>Complete genome sequence of Corynebacterium casei LMG S-19264T (=DSM 44701T), isolated from a smear-ripened cheese.</title>
        <authorList>
            <consortium name="US DOE Joint Genome Institute (JGI-PGF)"/>
            <person name="Walter F."/>
            <person name="Albersmeier A."/>
            <person name="Kalinowski J."/>
            <person name="Ruckert C."/>
        </authorList>
    </citation>
    <scope>NUCLEOTIDE SEQUENCE</scope>
    <source>
        <strain evidence="2">CGMCC 1.12160</strain>
    </source>
</reference>
<sequence length="443" mass="47574">MPSEAPVLSIIIAAVPIHGHVTPLLAVARHFAERGDRVRFLTGARFAEVVEATGAEHVPLPAEADFDDRMDFNTVFPERAELKGAKATAHDIEAIFARPGRPHHDAIMTLHAEEPADVLLTDPAFAGGAFLLGHELGQRPPIVVCGVVPPLIVSRDTAPYGTGITPLAGPVGRLRNALLHTVASRTVFARARRMCDELNQEIHGRPLPFSLLDWPRHAEALVQFTVPEFEYPRSDAPANLHFAGPISASGSRAPLPPWWDELDCARRVVHVTQGTIANRDYRQIIAPTLEALADEDLLVIVATGGRPVDTLPPLPSNARAAEFLPYDELLPRTDVFVTNGGYGGVQYALRYGVPIVTSSGKEDKPEVAARVAWSGVGRRINSETPSTAAVGRAVHAVLDQPRYRQAAQHVAQRMAQFPGMPYLASVVDQLAADGARPGGGAAG</sequence>
<organism evidence="2 3">
    <name type="scientific">Ornithinimicrobium tianjinense</name>
    <dbReference type="NCBI Taxonomy" id="1195761"/>
    <lineage>
        <taxon>Bacteria</taxon>
        <taxon>Bacillati</taxon>
        <taxon>Actinomycetota</taxon>
        <taxon>Actinomycetes</taxon>
        <taxon>Micrococcales</taxon>
        <taxon>Ornithinimicrobiaceae</taxon>
        <taxon>Ornithinimicrobium</taxon>
    </lineage>
</organism>
<dbReference type="Pfam" id="PF06722">
    <property type="entry name" value="EryCIII-like_C"/>
    <property type="match status" value="1"/>
</dbReference>
<dbReference type="Proteomes" id="UP000605670">
    <property type="component" value="Unassembled WGS sequence"/>
</dbReference>
<feature type="domain" description="Erythromycin biosynthesis protein CIII-like C-terminal" evidence="1">
    <location>
        <begin position="288"/>
        <end position="418"/>
    </location>
</feature>
<accession>A0A917F429</accession>
<evidence type="ECO:0000313" key="3">
    <source>
        <dbReference type="Proteomes" id="UP000605670"/>
    </source>
</evidence>
<dbReference type="InterPro" id="IPR050426">
    <property type="entry name" value="Glycosyltransferase_28"/>
</dbReference>
<dbReference type="GO" id="GO:0017000">
    <property type="term" value="P:antibiotic biosynthetic process"/>
    <property type="evidence" value="ECO:0007669"/>
    <property type="project" value="UniProtKB-ARBA"/>
</dbReference>